<reference evidence="1" key="1">
    <citation type="submission" date="2019-08" db="EMBL/GenBank/DDBJ databases">
        <title>Genome sequence of Clostridiales bacterium MT110.</title>
        <authorList>
            <person name="Cao J."/>
        </authorList>
    </citation>
    <scope>NUCLEOTIDE SEQUENCE</scope>
    <source>
        <strain evidence="1">MT110</strain>
    </source>
</reference>
<dbReference type="Proteomes" id="UP000594014">
    <property type="component" value="Chromosome"/>
</dbReference>
<proteinExistence type="predicted"/>
<name>A0ACD1AA67_9FIRM</name>
<keyword evidence="2" id="KW-1185">Reference proteome</keyword>
<protein>
    <submittedName>
        <fullName evidence="1">Oligosaccharide flippase family protein</fullName>
    </submittedName>
</protein>
<dbReference type="EMBL" id="CP042469">
    <property type="protein sequence ID" value="QOX63223.1"/>
    <property type="molecule type" value="Genomic_DNA"/>
</dbReference>
<evidence type="ECO:0000313" key="2">
    <source>
        <dbReference type="Proteomes" id="UP000594014"/>
    </source>
</evidence>
<evidence type="ECO:0000313" key="1">
    <source>
        <dbReference type="EMBL" id="QOX63223.1"/>
    </source>
</evidence>
<organism evidence="1 2">
    <name type="scientific">Anoxybacterium hadale</name>
    <dbReference type="NCBI Taxonomy" id="3408580"/>
    <lineage>
        <taxon>Bacteria</taxon>
        <taxon>Bacillati</taxon>
        <taxon>Bacillota</taxon>
        <taxon>Clostridia</taxon>
        <taxon>Peptostreptococcales</taxon>
        <taxon>Anaerovoracaceae</taxon>
        <taxon>Anoxybacterium</taxon>
    </lineage>
</organism>
<gene>
    <name evidence="1" type="ORF">FRZ06_07615</name>
</gene>
<accession>A0ACD1AA67</accession>
<sequence length="519" mass="58064">MKRVLFINALIIIITSLLFNTVGISFRVFMSNQIGTEGMGLLQLIMSIYMIATLFVVTGINVSVTRLVAEEGGRYSFAVSRALLMRAFSVSFLFSIPAFLFLFFGAELIGTKLLNDTRTIFSLKLLAAGMPFMGISSCIKGYFYAQSKLVRPAGSQAIEIVIQIAVVVSILDYFMQGGLEYACAAIVLGIAIAEIVSCMFLLTLYWLEKRKKDPEVSDIFFQKRIIRKMLSIAFPVSVSSLLRGILKAIENIMIPIAFVNYGHTKKLALEEYGQIQGMVMPVLLFPASFLIAFSSLLIPEISEANACKHKRRVRYSVTRAIQITLFMSIFTAGFFIAFGDRLGILIYDSYECGRMMKLLAPLIPFIYIDFVADDLLKGLNHQMSTLVYSIYDAVVKIALIYFLIPAEGLNGFIIVLYISCAFSTFLVVRKLLLTTEIKMKYLDWIFKPALSVAAAAYSAIFFLKPTGLFLSDSLFVVFTGILMGLFYFLFLIKLGCITKEDLIWMRGMLSYTSNLRPPG</sequence>